<dbReference type="SUPFAM" id="SSF64356">
    <property type="entry name" value="SNARE-like"/>
    <property type="match status" value="1"/>
</dbReference>
<evidence type="ECO:0000256" key="9">
    <source>
        <dbReference type="ARBA" id="ARBA00037803"/>
    </source>
</evidence>
<dbReference type="STRING" id="126957.T1JHJ7"/>
<evidence type="ECO:0000259" key="18">
    <source>
        <dbReference type="PROSITE" id="PS50892"/>
    </source>
</evidence>
<dbReference type="GO" id="GO:0030658">
    <property type="term" value="C:transport vesicle membrane"/>
    <property type="evidence" value="ECO:0007669"/>
    <property type="project" value="UniProtKB-SubCell"/>
</dbReference>
<dbReference type="Gene3D" id="1.20.5.110">
    <property type="match status" value="1"/>
</dbReference>
<dbReference type="Pfam" id="PF13774">
    <property type="entry name" value="Longin"/>
    <property type="match status" value="1"/>
</dbReference>
<organism evidence="19 20">
    <name type="scientific">Strigamia maritima</name>
    <name type="common">European centipede</name>
    <name type="synonym">Geophilus maritimus</name>
    <dbReference type="NCBI Taxonomy" id="126957"/>
    <lineage>
        <taxon>Eukaryota</taxon>
        <taxon>Metazoa</taxon>
        <taxon>Ecdysozoa</taxon>
        <taxon>Arthropoda</taxon>
        <taxon>Myriapoda</taxon>
        <taxon>Chilopoda</taxon>
        <taxon>Pleurostigmophora</taxon>
        <taxon>Geophilomorpha</taxon>
        <taxon>Linotaeniidae</taxon>
        <taxon>Strigamia</taxon>
    </lineage>
</organism>
<dbReference type="GO" id="GO:0005765">
    <property type="term" value="C:lysosomal membrane"/>
    <property type="evidence" value="ECO:0007669"/>
    <property type="project" value="UniProtKB-SubCell"/>
</dbReference>
<accession>T1JHJ7</accession>
<dbReference type="CDD" id="cd14824">
    <property type="entry name" value="Longin"/>
    <property type="match status" value="1"/>
</dbReference>
<keyword evidence="15" id="KW-0175">Coiled coil</keyword>
<keyword evidence="7 16" id="KW-0472">Membrane</keyword>
<dbReference type="PROSITE" id="PS50892">
    <property type="entry name" value="V_SNARE"/>
    <property type="match status" value="1"/>
</dbReference>
<dbReference type="InterPro" id="IPR011012">
    <property type="entry name" value="Longin-like_dom_sf"/>
</dbReference>
<evidence type="ECO:0000256" key="12">
    <source>
        <dbReference type="ARBA" id="ARBA00037875"/>
    </source>
</evidence>
<keyword evidence="4 16" id="KW-0812">Transmembrane</keyword>
<evidence type="ECO:0000256" key="13">
    <source>
        <dbReference type="ARBA" id="ARBA00039269"/>
    </source>
</evidence>
<dbReference type="GO" id="GO:0031902">
    <property type="term" value="C:late endosome membrane"/>
    <property type="evidence" value="ECO:0007669"/>
    <property type="project" value="UniProtKB-SubCell"/>
</dbReference>
<dbReference type="EnsemblMetazoa" id="SMAR013328-RA">
    <property type="protein sequence ID" value="SMAR013328-PA"/>
    <property type="gene ID" value="SMAR013328"/>
</dbReference>
<dbReference type="PANTHER" id="PTHR21136:SF168">
    <property type="entry name" value="VESICLE-ASSOCIATED MEMBRANE PROTEIN 9"/>
    <property type="match status" value="1"/>
</dbReference>
<dbReference type="Proteomes" id="UP000014500">
    <property type="component" value="Unassembled WGS sequence"/>
</dbReference>
<evidence type="ECO:0000256" key="7">
    <source>
        <dbReference type="ARBA" id="ARBA00023136"/>
    </source>
</evidence>
<dbReference type="GO" id="GO:0005789">
    <property type="term" value="C:endoplasmic reticulum membrane"/>
    <property type="evidence" value="ECO:0007669"/>
    <property type="project" value="UniProtKB-SubCell"/>
</dbReference>
<dbReference type="GO" id="GO:0000149">
    <property type="term" value="F:SNARE binding"/>
    <property type="evidence" value="ECO:0007669"/>
    <property type="project" value="TreeGrafter"/>
</dbReference>
<feature type="domain" description="Longin" evidence="17">
    <location>
        <begin position="3"/>
        <end position="112"/>
    </location>
</feature>
<dbReference type="GO" id="GO:0015031">
    <property type="term" value="P:protein transport"/>
    <property type="evidence" value="ECO:0007669"/>
    <property type="project" value="UniProtKB-KW"/>
</dbReference>
<dbReference type="Gene3D" id="3.30.450.50">
    <property type="entry name" value="Longin domain"/>
    <property type="match status" value="1"/>
</dbReference>
<dbReference type="FunFam" id="1.20.5.110:FF:000004">
    <property type="entry name" value="Vesicle-associated membrane protein 7"/>
    <property type="match status" value="1"/>
</dbReference>
<dbReference type="SUPFAM" id="SSF58038">
    <property type="entry name" value="SNARE fusion complex"/>
    <property type="match status" value="1"/>
</dbReference>
<dbReference type="PRINTS" id="PR00219">
    <property type="entry name" value="SYNAPTOBREVN"/>
</dbReference>
<dbReference type="InterPro" id="IPR051097">
    <property type="entry name" value="Synaptobrevin-like_transport"/>
</dbReference>
<evidence type="ECO:0000256" key="10">
    <source>
        <dbReference type="ARBA" id="ARBA00037845"/>
    </source>
</evidence>
<dbReference type="Pfam" id="PF00957">
    <property type="entry name" value="Synaptobrevin"/>
    <property type="match status" value="1"/>
</dbReference>
<sequence>MTIVFSCISNGAVIVVSHQNGQGMFEIITENVLKNIPLNQNTKATVAADNYLVHVVADNGLIYSCIADSEFGRRIPYAYLHQIRSRFTQSSLASRAITACYRELDRDFEFVLEQEMVKFSKGETGDTFSKLKAQVNDVKGIMLQNVEKVMERGENLDTLLSRTADLESSADLFSSHSRKLHRKMKWKNMKMWIIIILIVTIILTLIILYATGVLTPKD</sequence>
<evidence type="ECO:0000313" key="19">
    <source>
        <dbReference type="EnsemblMetazoa" id="SMAR013328-PA"/>
    </source>
</evidence>
<feature type="domain" description="V-SNARE coiled-coil homology" evidence="18">
    <location>
        <begin position="127"/>
        <end position="187"/>
    </location>
</feature>
<dbReference type="GO" id="GO:0006887">
    <property type="term" value="P:exocytosis"/>
    <property type="evidence" value="ECO:0007669"/>
    <property type="project" value="TreeGrafter"/>
</dbReference>
<dbReference type="PROSITE" id="PS50859">
    <property type="entry name" value="LONGIN"/>
    <property type="match status" value="1"/>
</dbReference>
<keyword evidence="3" id="KW-0813">Transport</keyword>
<feature type="transmembrane region" description="Helical" evidence="16">
    <location>
        <begin position="191"/>
        <end position="212"/>
    </location>
</feature>
<dbReference type="PANTHER" id="PTHR21136">
    <property type="entry name" value="SNARE PROTEINS"/>
    <property type="match status" value="1"/>
</dbReference>
<dbReference type="EMBL" id="JH430694">
    <property type="status" value="NOT_ANNOTATED_CDS"/>
    <property type="molecule type" value="Genomic_DNA"/>
</dbReference>
<evidence type="ECO:0000256" key="14">
    <source>
        <dbReference type="ARBA" id="ARBA00042194"/>
    </source>
</evidence>
<evidence type="ECO:0000256" key="1">
    <source>
        <dbReference type="ARBA" id="ARBA00004163"/>
    </source>
</evidence>
<dbReference type="GO" id="GO:0005794">
    <property type="term" value="C:Golgi apparatus"/>
    <property type="evidence" value="ECO:0007669"/>
    <property type="project" value="UniProtKB-SubCell"/>
</dbReference>
<dbReference type="PhylomeDB" id="T1JHJ7"/>
<dbReference type="SMART" id="SM01270">
    <property type="entry name" value="Longin"/>
    <property type="match status" value="1"/>
</dbReference>
<comment type="similarity">
    <text evidence="2">Belongs to the synaptobrevin family.</text>
</comment>
<dbReference type="InterPro" id="IPR010908">
    <property type="entry name" value="Longin_dom"/>
</dbReference>
<evidence type="ECO:0000256" key="6">
    <source>
        <dbReference type="ARBA" id="ARBA00022989"/>
    </source>
</evidence>
<dbReference type="eggNOG" id="KOG0859">
    <property type="taxonomic scope" value="Eukaryota"/>
</dbReference>
<comment type="subcellular location">
    <subcellularLocation>
        <location evidence="12">Cytoplasmic vesicle</location>
        <location evidence="12">Phagosome membrane</location>
        <topology evidence="12">Single-pass type IV membrane protein</topology>
    </subcellularLocation>
    <subcellularLocation>
        <location evidence="9">Cytoplasmic vesicle</location>
        <location evidence="9">Secretory vesicle membrane</location>
        <topology evidence="9">Single-pass type IV membrane protein</topology>
    </subcellularLocation>
    <subcellularLocation>
        <location evidence="1">Endoplasmic reticulum membrane</location>
        <topology evidence="1">Single-pass type IV membrane protein</topology>
    </subcellularLocation>
    <subcellularLocation>
        <location evidence="8">Golgi apparatus</location>
        <location evidence="8">trans-Golgi network membrane</location>
        <topology evidence="8">Single-pass type IV membrane protein</topology>
    </subcellularLocation>
    <subcellularLocation>
        <location evidence="10">Late endosome membrane</location>
        <topology evidence="10">Single-pass type IV membrane protein</topology>
    </subcellularLocation>
    <subcellularLocation>
        <location evidence="11">Lysosome membrane</location>
        <topology evidence="11">Single-pass type IV membrane protein</topology>
    </subcellularLocation>
</comment>
<proteinExistence type="inferred from homology"/>
<reference evidence="20" key="1">
    <citation type="submission" date="2011-05" db="EMBL/GenBank/DDBJ databases">
        <authorList>
            <person name="Richards S.R."/>
            <person name="Qu J."/>
            <person name="Jiang H."/>
            <person name="Jhangiani S.N."/>
            <person name="Agravi P."/>
            <person name="Goodspeed R."/>
            <person name="Gross S."/>
            <person name="Mandapat C."/>
            <person name="Jackson L."/>
            <person name="Mathew T."/>
            <person name="Pu L."/>
            <person name="Thornton R."/>
            <person name="Saada N."/>
            <person name="Wilczek-Boney K.B."/>
            <person name="Lee S."/>
            <person name="Kovar C."/>
            <person name="Wu Y."/>
            <person name="Scherer S.E."/>
            <person name="Worley K.C."/>
            <person name="Muzny D.M."/>
            <person name="Gibbs R."/>
        </authorList>
    </citation>
    <scope>NUCLEOTIDE SEQUENCE</scope>
    <source>
        <strain evidence="20">Brora</strain>
    </source>
</reference>
<evidence type="ECO:0000256" key="4">
    <source>
        <dbReference type="ARBA" id="ARBA00022692"/>
    </source>
</evidence>
<dbReference type="InterPro" id="IPR001388">
    <property type="entry name" value="Synaptobrevin-like"/>
</dbReference>
<evidence type="ECO:0000256" key="3">
    <source>
        <dbReference type="ARBA" id="ARBA00022448"/>
    </source>
</evidence>
<keyword evidence="5" id="KW-0653">Protein transport</keyword>
<dbReference type="InterPro" id="IPR042855">
    <property type="entry name" value="V_SNARE_CC"/>
</dbReference>
<evidence type="ECO:0000313" key="20">
    <source>
        <dbReference type="Proteomes" id="UP000014500"/>
    </source>
</evidence>
<dbReference type="HOGENOM" id="CLU_064620_1_2_1"/>
<evidence type="ECO:0000256" key="15">
    <source>
        <dbReference type="PROSITE-ProRule" id="PRU00290"/>
    </source>
</evidence>
<dbReference type="GO" id="GO:0005484">
    <property type="term" value="F:SNAP receptor activity"/>
    <property type="evidence" value="ECO:0007669"/>
    <property type="project" value="TreeGrafter"/>
</dbReference>
<dbReference type="GO" id="GO:0031201">
    <property type="term" value="C:SNARE complex"/>
    <property type="evidence" value="ECO:0007669"/>
    <property type="project" value="TreeGrafter"/>
</dbReference>
<evidence type="ECO:0000259" key="17">
    <source>
        <dbReference type="PROSITE" id="PS50859"/>
    </source>
</evidence>
<dbReference type="GO" id="GO:0006906">
    <property type="term" value="P:vesicle fusion"/>
    <property type="evidence" value="ECO:0007669"/>
    <property type="project" value="TreeGrafter"/>
</dbReference>
<reference evidence="19" key="2">
    <citation type="submission" date="2015-02" db="UniProtKB">
        <authorList>
            <consortium name="EnsemblMetazoa"/>
        </authorList>
    </citation>
    <scope>IDENTIFICATION</scope>
</reference>
<evidence type="ECO:0000256" key="8">
    <source>
        <dbReference type="ARBA" id="ARBA00037801"/>
    </source>
</evidence>
<keyword evidence="6 16" id="KW-1133">Transmembrane helix</keyword>
<name>T1JHJ7_STRMM</name>
<evidence type="ECO:0000256" key="2">
    <source>
        <dbReference type="ARBA" id="ARBA00008025"/>
    </source>
</evidence>
<keyword evidence="20" id="KW-1185">Reference proteome</keyword>
<evidence type="ECO:0000256" key="11">
    <source>
        <dbReference type="ARBA" id="ARBA00037863"/>
    </source>
</evidence>
<dbReference type="OMA" id="RLNFFMW"/>
<evidence type="ECO:0000256" key="16">
    <source>
        <dbReference type="SAM" id="Phobius"/>
    </source>
</evidence>
<evidence type="ECO:0000256" key="5">
    <source>
        <dbReference type="ARBA" id="ARBA00022927"/>
    </source>
</evidence>
<dbReference type="AlphaFoldDB" id="T1JHJ7"/>
<dbReference type="GO" id="GO:0030670">
    <property type="term" value="C:phagocytic vesicle membrane"/>
    <property type="evidence" value="ECO:0007669"/>
    <property type="project" value="UniProtKB-SubCell"/>
</dbReference>
<protein>
    <recommendedName>
        <fullName evidence="13">Vesicle-associated membrane protein 7</fullName>
    </recommendedName>
    <alternativeName>
        <fullName evidence="14">Synaptobrevin-like protein 1</fullName>
    </alternativeName>
</protein>